<feature type="non-terminal residue" evidence="1">
    <location>
        <position position="51"/>
    </location>
</feature>
<protein>
    <submittedName>
        <fullName evidence="1">Uncharacterized protein</fullName>
    </submittedName>
</protein>
<organism evidence="1 2">
    <name type="scientific">Halocaridina rubra</name>
    <name type="common">Hawaiian red shrimp</name>
    <dbReference type="NCBI Taxonomy" id="373956"/>
    <lineage>
        <taxon>Eukaryota</taxon>
        <taxon>Metazoa</taxon>
        <taxon>Ecdysozoa</taxon>
        <taxon>Arthropoda</taxon>
        <taxon>Crustacea</taxon>
        <taxon>Multicrustacea</taxon>
        <taxon>Malacostraca</taxon>
        <taxon>Eumalacostraca</taxon>
        <taxon>Eucarida</taxon>
        <taxon>Decapoda</taxon>
        <taxon>Pleocyemata</taxon>
        <taxon>Caridea</taxon>
        <taxon>Atyoidea</taxon>
        <taxon>Atyidae</taxon>
        <taxon>Halocaridina</taxon>
    </lineage>
</organism>
<dbReference type="Proteomes" id="UP001381693">
    <property type="component" value="Unassembled WGS sequence"/>
</dbReference>
<dbReference type="EMBL" id="JAXCGZ010014298">
    <property type="protein sequence ID" value="KAK7071552.1"/>
    <property type="molecule type" value="Genomic_DNA"/>
</dbReference>
<comment type="caution">
    <text evidence="1">The sequence shown here is derived from an EMBL/GenBank/DDBJ whole genome shotgun (WGS) entry which is preliminary data.</text>
</comment>
<evidence type="ECO:0000313" key="2">
    <source>
        <dbReference type="Proteomes" id="UP001381693"/>
    </source>
</evidence>
<reference evidence="1 2" key="1">
    <citation type="submission" date="2023-11" db="EMBL/GenBank/DDBJ databases">
        <title>Halocaridina rubra genome assembly.</title>
        <authorList>
            <person name="Smith C."/>
        </authorList>
    </citation>
    <scope>NUCLEOTIDE SEQUENCE [LARGE SCALE GENOMIC DNA]</scope>
    <source>
        <strain evidence="1">EP-1</strain>
        <tissue evidence="1">Whole</tissue>
    </source>
</reference>
<proteinExistence type="predicted"/>
<dbReference type="AlphaFoldDB" id="A0AAN8WV18"/>
<accession>A0AAN8WV18</accession>
<name>A0AAN8WV18_HALRR</name>
<keyword evidence="2" id="KW-1185">Reference proteome</keyword>
<gene>
    <name evidence="1" type="ORF">SK128_022447</name>
</gene>
<sequence>MYLPTLTPRLFFTVKYLFPIIKEGEQNWMGSYFHEKNFVGKRFPVLEEACK</sequence>
<evidence type="ECO:0000313" key="1">
    <source>
        <dbReference type="EMBL" id="KAK7071552.1"/>
    </source>
</evidence>